<gene>
    <name evidence="3" type="ORF">WJX73_009490</name>
</gene>
<evidence type="ECO:0000313" key="3">
    <source>
        <dbReference type="EMBL" id="KAK9809719.1"/>
    </source>
</evidence>
<dbReference type="Gene3D" id="3.30.830.10">
    <property type="entry name" value="Metalloenzyme, LuxS/M16 peptidase-like"/>
    <property type="match status" value="2"/>
</dbReference>
<comment type="caution">
    <text evidence="3">The sequence shown here is derived from an EMBL/GenBank/DDBJ whole genome shotgun (WGS) entry which is preliminary data.</text>
</comment>
<dbReference type="InterPro" id="IPR011765">
    <property type="entry name" value="Pept_M16_N"/>
</dbReference>
<feature type="domain" description="Peptidase M16 N-terminal" evidence="1">
    <location>
        <begin position="122"/>
        <end position="244"/>
    </location>
</feature>
<proteinExistence type="predicted"/>
<evidence type="ECO:0000259" key="1">
    <source>
        <dbReference type="Pfam" id="PF00675"/>
    </source>
</evidence>
<accession>A0AAW1PNK7</accession>
<dbReference type="PANTHER" id="PTHR11851">
    <property type="entry name" value="METALLOPROTEASE"/>
    <property type="match status" value="1"/>
</dbReference>
<name>A0AAW1PNK7_9CHLO</name>
<dbReference type="PANTHER" id="PTHR11851:SF225">
    <property type="entry name" value="NON-PEPTIDASE HOMOLOG YMXG"/>
    <property type="match status" value="1"/>
</dbReference>
<dbReference type="EMBL" id="JALJOQ010000017">
    <property type="protein sequence ID" value="KAK9809719.1"/>
    <property type="molecule type" value="Genomic_DNA"/>
</dbReference>
<dbReference type="Pfam" id="PF05193">
    <property type="entry name" value="Peptidase_M16_C"/>
    <property type="match status" value="1"/>
</dbReference>
<dbReference type="InterPro" id="IPR007863">
    <property type="entry name" value="Peptidase_M16_C"/>
</dbReference>
<sequence>MRGIRCQRLRALLDTSVQAANLGFSATAIALLLSVTQFHHPHQAHATEGSQPQQSINRQLGNEMFLATAQSGMPQNAALTDSASIAPPLRSANLPPIPTDLPPLAALEPAASQQFKLSNGLRVVMIEDHEVPVVKGQLLMLGGQRTSPKDKVGLATIAGQLQRSGGTVNHFSQALNDELEELSAVVESFAAPDATGVGFSCLKEDTRHVLGLFAEVLQQPALPQDRLQLAKSQALDFVRHMNDDTQGIPGRELEKVIYGADSPFARTPQLDQIASIQREDIQQYLQQWQRPDTAILGVLGDFDSSTMRDEIERALGDWSPAQGQPSTAAALPLPPLPEQPRGRQVWLIDLPGSSQASLASGELGVSRTDPDAPALDILSDILNGFGGSLFDQIRSRQGLAYSISGGWNTGPIDHPGLFFAGGSTASPAELLDTLGRSLENVRKNGVTEAEVQAAKSETLNSFVFNFASRSSQLLQSLGCELLGLPQDTLYRYREAIEAVTAEDAVVAASQLWCSFGQKLEAMCSTGASQLESGVLAMQYSARVMLSAGDADAIAAGICCPPIWDPPQHGRVRLRVGTQADEMLDLQFFAKRVRKARNRDAELWTTICRNMNRAVMGALLEQDETSQRNIIVTMRQTSKLDFADQPGGRPLTRAMRPGHETADDVCLVLFNDLKDHNVGFDVTPDHLERWGLSEEEAWQQAFATLDKTVTKKFRATDRDMNSDDRPGTFFRLPKANAFICWHLVKEEHLSASAREASTATAIMLPRVLRSIAKILECNIWQLILAPVDDACLLISRCDDHWSMNVLYMVAREYYTMGPRPLSKTPLQLADTLGPKTLCTFKPYAHIGQQYALRTSLLGDQHVLFAAYPLNDVQHEAFQDKLSEAEVELRMPDHLPSF</sequence>
<dbReference type="Pfam" id="PF00675">
    <property type="entry name" value="Peptidase_M16"/>
    <property type="match status" value="1"/>
</dbReference>
<evidence type="ECO:0000313" key="4">
    <source>
        <dbReference type="Proteomes" id="UP001465755"/>
    </source>
</evidence>
<dbReference type="GO" id="GO:0046872">
    <property type="term" value="F:metal ion binding"/>
    <property type="evidence" value="ECO:0007669"/>
    <property type="project" value="InterPro"/>
</dbReference>
<organism evidence="3 4">
    <name type="scientific">Symbiochloris irregularis</name>
    <dbReference type="NCBI Taxonomy" id="706552"/>
    <lineage>
        <taxon>Eukaryota</taxon>
        <taxon>Viridiplantae</taxon>
        <taxon>Chlorophyta</taxon>
        <taxon>core chlorophytes</taxon>
        <taxon>Trebouxiophyceae</taxon>
        <taxon>Trebouxiales</taxon>
        <taxon>Trebouxiaceae</taxon>
        <taxon>Symbiochloris</taxon>
    </lineage>
</organism>
<reference evidence="3 4" key="1">
    <citation type="journal article" date="2024" name="Nat. Commun.">
        <title>Phylogenomics reveals the evolutionary origins of lichenization in chlorophyte algae.</title>
        <authorList>
            <person name="Puginier C."/>
            <person name="Libourel C."/>
            <person name="Otte J."/>
            <person name="Skaloud P."/>
            <person name="Haon M."/>
            <person name="Grisel S."/>
            <person name="Petersen M."/>
            <person name="Berrin J.G."/>
            <person name="Delaux P.M."/>
            <person name="Dal Grande F."/>
            <person name="Keller J."/>
        </authorList>
    </citation>
    <scope>NUCLEOTIDE SEQUENCE [LARGE SCALE GENOMIC DNA]</scope>
    <source>
        <strain evidence="3 4">SAG 2036</strain>
    </source>
</reference>
<dbReference type="InterPro" id="IPR050361">
    <property type="entry name" value="MPP/UQCRC_Complex"/>
</dbReference>
<feature type="domain" description="Peptidase M16 C-terminal" evidence="2">
    <location>
        <begin position="275"/>
        <end position="456"/>
    </location>
</feature>
<dbReference type="InterPro" id="IPR011249">
    <property type="entry name" value="Metalloenz_LuxS/M16"/>
</dbReference>
<dbReference type="AlphaFoldDB" id="A0AAW1PNK7"/>
<keyword evidence="4" id="KW-1185">Reference proteome</keyword>
<protein>
    <submittedName>
        <fullName evidence="3">Uncharacterized protein</fullName>
    </submittedName>
</protein>
<dbReference type="SUPFAM" id="SSF63411">
    <property type="entry name" value="LuxS/MPP-like metallohydrolase"/>
    <property type="match status" value="2"/>
</dbReference>
<dbReference type="Proteomes" id="UP001465755">
    <property type="component" value="Unassembled WGS sequence"/>
</dbReference>
<evidence type="ECO:0000259" key="2">
    <source>
        <dbReference type="Pfam" id="PF05193"/>
    </source>
</evidence>